<dbReference type="Gene3D" id="3.40.50.150">
    <property type="entry name" value="Vaccinia Virus protein VP39"/>
    <property type="match status" value="1"/>
</dbReference>
<dbReference type="AlphaFoldDB" id="A0A7S0C3Z3"/>
<name>A0A7S0C3Z3_9STRA</name>
<dbReference type="CDD" id="cd02440">
    <property type="entry name" value="AdoMet_MTases"/>
    <property type="match status" value="1"/>
</dbReference>
<evidence type="ECO:0000259" key="1">
    <source>
        <dbReference type="Pfam" id="PF08241"/>
    </source>
</evidence>
<organism evidence="2">
    <name type="scientific">Proboscia inermis</name>
    <dbReference type="NCBI Taxonomy" id="420281"/>
    <lineage>
        <taxon>Eukaryota</taxon>
        <taxon>Sar</taxon>
        <taxon>Stramenopiles</taxon>
        <taxon>Ochrophyta</taxon>
        <taxon>Bacillariophyta</taxon>
        <taxon>Coscinodiscophyceae</taxon>
        <taxon>Rhizosoleniophycidae</taxon>
        <taxon>Rhizosoleniales</taxon>
        <taxon>Rhizosoleniaceae</taxon>
        <taxon>Proboscia</taxon>
    </lineage>
</organism>
<protein>
    <recommendedName>
        <fullName evidence="1">Methyltransferase type 11 domain-containing protein</fullName>
    </recommendedName>
</protein>
<evidence type="ECO:0000313" key="2">
    <source>
        <dbReference type="EMBL" id="CAD8412055.1"/>
    </source>
</evidence>
<dbReference type="GO" id="GO:0008757">
    <property type="term" value="F:S-adenosylmethionine-dependent methyltransferase activity"/>
    <property type="evidence" value="ECO:0007669"/>
    <property type="project" value="InterPro"/>
</dbReference>
<dbReference type="Pfam" id="PF08241">
    <property type="entry name" value="Methyltransf_11"/>
    <property type="match status" value="1"/>
</dbReference>
<reference evidence="2" key="1">
    <citation type="submission" date="2021-01" db="EMBL/GenBank/DDBJ databases">
        <authorList>
            <person name="Corre E."/>
            <person name="Pelletier E."/>
            <person name="Niang G."/>
            <person name="Scheremetjew M."/>
            <person name="Finn R."/>
            <person name="Kale V."/>
            <person name="Holt S."/>
            <person name="Cochrane G."/>
            <person name="Meng A."/>
            <person name="Brown T."/>
            <person name="Cohen L."/>
        </authorList>
    </citation>
    <scope>NUCLEOTIDE SEQUENCE</scope>
    <source>
        <strain evidence="2">CCAP1064/1</strain>
    </source>
</reference>
<proteinExistence type="predicted"/>
<accession>A0A7S0C3Z3</accession>
<dbReference type="EMBL" id="HBEL01017133">
    <property type="protein sequence ID" value="CAD8412055.1"/>
    <property type="molecule type" value="Transcribed_RNA"/>
</dbReference>
<feature type="domain" description="Methyltransferase type 11" evidence="1">
    <location>
        <begin position="55"/>
        <end position="154"/>
    </location>
</feature>
<dbReference type="InterPro" id="IPR013216">
    <property type="entry name" value="Methyltransf_11"/>
</dbReference>
<gene>
    <name evidence="2" type="ORF">PINE0816_LOCUS8180</name>
</gene>
<sequence>MGSALAKQLRSPSEGNCLGWMAQKIMAMGNGSDSIDAVSLIKTTMTIADKPVIVELGPGAGYALRELFSSLGPSKAYAIEISNAFRKGLAADKEFASLIDSGVLSLHGDDARNLSFIPDNSVDLIFGFNVIYFLDPLDDYLKEMNRILKPGGQINFGVKPMAKTLEKTVYINTDWDVCLDRMRSVGFVDVKQGEMRLEESLAYIPLTGTKPQ</sequence>
<dbReference type="SUPFAM" id="SSF53335">
    <property type="entry name" value="S-adenosyl-L-methionine-dependent methyltransferases"/>
    <property type="match status" value="1"/>
</dbReference>
<dbReference type="InterPro" id="IPR029063">
    <property type="entry name" value="SAM-dependent_MTases_sf"/>
</dbReference>